<sequence>MMRYETYPYAAARSSDSILRQTMHPYVTTNAYCRNTEVAVPPVSVSYRFYHNEWQKRMLPTGERPLEAYVVPGFEGLPELPSGNTTTGMLDELIRNGLKESLEPLFKKTVITSQQALEFEELFIRNFFVYADAVASEAQQVGNATMVALMNAIRDDSVEFFLVNSLNASSAASDPTRHLQQFVTDYFATLNGWATHLQINASHVRVEYALFNITDRINFTSVTITMPQPQAPLDLDQTPIGTYSL</sequence>
<accession>A0AAD5Q1D3</accession>
<keyword evidence="2" id="KW-1185">Reference proteome</keyword>
<evidence type="ECO:0000313" key="2">
    <source>
        <dbReference type="Proteomes" id="UP001209570"/>
    </source>
</evidence>
<gene>
    <name evidence="1" type="ORF">P43SY_011017</name>
</gene>
<protein>
    <submittedName>
        <fullName evidence="1">Uncharacterized protein</fullName>
    </submittedName>
</protein>
<dbReference type="Proteomes" id="UP001209570">
    <property type="component" value="Unassembled WGS sequence"/>
</dbReference>
<comment type="caution">
    <text evidence="1">The sequence shown here is derived from an EMBL/GenBank/DDBJ whole genome shotgun (WGS) entry which is preliminary data.</text>
</comment>
<proteinExistence type="predicted"/>
<reference evidence="1" key="1">
    <citation type="submission" date="2021-12" db="EMBL/GenBank/DDBJ databases">
        <title>Prjna785345.</title>
        <authorList>
            <person name="Rujirawat T."/>
            <person name="Krajaejun T."/>
        </authorList>
    </citation>
    <scope>NUCLEOTIDE SEQUENCE</scope>
    <source>
        <strain evidence="1">Pi057C3</strain>
    </source>
</reference>
<evidence type="ECO:0000313" key="1">
    <source>
        <dbReference type="EMBL" id="KAJ0390832.1"/>
    </source>
</evidence>
<organism evidence="1 2">
    <name type="scientific">Pythium insidiosum</name>
    <name type="common">Pythiosis disease agent</name>
    <dbReference type="NCBI Taxonomy" id="114742"/>
    <lineage>
        <taxon>Eukaryota</taxon>
        <taxon>Sar</taxon>
        <taxon>Stramenopiles</taxon>
        <taxon>Oomycota</taxon>
        <taxon>Peronosporomycetes</taxon>
        <taxon>Pythiales</taxon>
        <taxon>Pythiaceae</taxon>
        <taxon>Pythium</taxon>
    </lineage>
</organism>
<dbReference type="EMBL" id="JAKCXM010001572">
    <property type="protein sequence ID" value="KAJ0390832.1"/>
    <property type="molecule type" value="Genomic_DNA"/>
</dbReference>
<dbReference type="AlphaFoldDB" id="A0AAD5Q1D3"/>
<name>A0AAD5Q1D3_PYTIN</name>